<organism evidence="2 3">
    <name type="scientific">Lysobacter brunescens</name>
    <dbReference type="NCBI Taxonomy" id="262323"/>
    <lineage>
        <taxon>Bacteria</taxon>
        <taxon>Pseudomonadati</taxon>
        <taxon>Pseudomonadota</taxon>
        <taxon>Gammaproteobacteria</taxon>
        <taxon>Lysobacterales</taxon>
        <taxon>Lysobacteraceae</taxon>
        <taxon>Lysobacter</taxon>
    </lineage>
</organism>
<keyword evidence="1" id="KW-1133">Transmembrane helix</keyword>
<dbReference type="Proteomes" id="UP001597110">
    <property type="component" value="Unassembled WGS sequence"/>
</dbReference>
<keyword evidence="1" id="KW-0812">Transmembrane</keyword>
<reference evidence="3" key="1">
    <citation type="journal article" date="2019" name="Int. J. Syst. Evol. Microbiol.">
        <title>The Global Catalogue of Microorganisms (GCM) 10K type strain sequencing project: providing services to taxonomists for standard genome sequencing and annotation.</title>
        <authorList>
            <consortium name="The Broad Institute Genomics Platform"/>
            <consortium name="The Broad Institute Genome Sequencing Center for Infectious Disease"/>
            <person name="Wu L."/>
            <person name="Ma J."/>
        </authorList>
    </citation>
    <scope>NUCLEOTIDE SEQUENCE [LARGE SCALE GENOMIC DNA]</scope>
    <source>
        <strain evidence="3">CCUG 55585</strain>
    </source>
</reference>
<keyword evidence="3" id="KW-1185">Reference proteome</keyword>
<proteinExistence type="predicted"/>
<evidence type="ECO:0000256" key="1">
    <source>
        <dbReference type="SAM" id="Phobius"/>
    </source>
</evidence>
<feature type="transmembrane region" description="Helical" evidence="1">
    <location>
        <begin position="107"/>
        <end position="129"/>
    </location>
</feature>
<keyword evidence="1" id="KW-0472">Membrane</keyword>
<accession>A0ABW2YAG8</accession>
<protein>
    <submittedName>
        <fullName evidence="2">Uncharacterized protein</fullName>
    </submittedName>
</protein>
<comment type="caution">
    <text evidence="2">The sequence shown here is derived from an EMBL/GenBank/DDBJ whole genome shotgun (WGS) entry which is preliminary data.</text>
</comment>
<dbReference type="RefSeq" id="WP_386822522.1">
    <property type="nucleotide sequence ID" value="NZ_JBHTIF010000001.1"/>
</dbReference>
<name>A0ABW2YAG8_9GAMM</name>
<evidence type="ECO:0000313" key="3">
    <source>
        <dbReference type="Proteomes" id="UP001597110"/>
    </source>
</evidence>
<feature type="transmembrane region" description="Helical" evidence="1">
    <location>
        <begin position="33"/>
        <end position="54"/>
    </location>
</feature>
<feature type="transmembrane region" description="Helical" evidence="1">
    <location>
        <begin position="66"/>
        <end position="87"/>
    </location>
</feature>
<dbReference type="EMBL" id="JBHTIF010000001">
    <property type="protein sequence ID" value="MFD0724888.1"/>
    <property type="molecule type" value="Genomic_DNA"/>
</dbReference>
<gene>
    <name evidence="2" type="ORF">ACFQ0E_04665</name>
</gene>
<sequence>MILIVFAAVALLGFVQLVRWERRRFLARGLADSWLKVRLSSIPAAVFVAILVVVPARSTSGMEGLAVFYVLLLVAAPLLWFGMHWAAGRLVTPALSFADSARIAVSPLAYALVVAGIAPILQSIAWSLARS</sequence>
<evidence type="ECO:0000313" key="2">
    <source>
        <dbReference type="EMBL" id="MFD0724888.1"/>
    </source>
</evidence>